<keyword evidence="2" id="KW-1185">Reference proteome</keyword>
<dbReference type="Gene3D" id="2.60.40.200">
    <property type="entry name" value="Superoxide dismutase, copper/zinc binding domain"/>
    <property type="match status" value="1"/>
</dbReference>
<proteinExistence type="predicted"/>
<evidence type="ECO:0000313" key="2">
    <source>
        <dbReference type="Proteomes" id="UP000242877"/>
    </source>
</evidence>
<dbReference type="Proteomes" id="UP000242877">
    <property type="component" value="Unassembled WGS sequence"/>
</dbReference>
<dbReference type="AlphaFoldDB" id="A0A168A8L0"/>
<dbReference type="SUPFAM" id="SSF49329">
    <property type="entry name" value="Cu,Zn superoxide dismutase-like"/>
    <property type="match status" value="1"/>
</dbReference>
<dbReference type="InterPro" id="IPR036423">
    <property type="entry name" value="SOD-like_Cu/Zn_dom_sf"/>
</dbReference>
<reference evidence="1 2" key="1">
    <citation type="journal article" date="2016" name="Genome Biol. Evol.">
        <title>Divergent and convergent evolution of fungal pathogenicity.</title>
        <authorList>
            <person name="Shang Y."/>
            <person name="Xiao G."/>
            <person name="Zheng P."/>
            <person name="Cen K."/>
            <person name="Zhan S."/>
            <person name="Wang C."/>
        </authorList>
    </citation>
    <scope>NUCLEOTIDE SEQUENCE [LARGE SCALE GENOMIC DNA]</scope>
    <source>
        <strain evidence="1 2">ARSEF 7405</strain>
    </source>
</reference>
<dbReference type="GO" id="GO:0006801">
    <property type="term" value="P:superoxide metabolic process"/>
    <property type="evidence" value="ECO:0007669"/>
    <property type="project" value="InterPro"/>
</dbReference>
<dbReference type="EMBL" id="AZGZ01000008">
    <property type="protein sequence ID" value="KZZ93611.1"/>
    <property type="molecule type" value="Genomic_DNA"/>
</dbReference>
<sequence length="316" mass="32046">MTVAGGIDGVGVSFTLMLTGLPGPEEDGYVYHINTLPVPEDGNCAATGTILDPFNAGVTADCTPTNPSACRVGDLSSKHGSLPSYNYLAVFTDDYLSLNTEDPAFLGNRSIVISTSNGTAVNCGNFTLLGEGITHPLPLNPPPALNRPMETSSFSEPTLPAQAPNSFVTEAVASGSVVDARETALSSSVLSSAMTSVTGVERASTEVTHPLTLARSTSMGTGTAATALVTEYRMPCASQMYGTGLMTGSAVMTAPSGVACGTGSSGLVLCTPTAASAAYHSPTVSSPASDARSIQIGRSNFKTVAVVAGAMLGMFL</sequence>
<evidence type="ECO:0000313" key="1">
    <source>
        <dbReference type="EMBL" id="KZZ93611.1"/>
    </source>
</evidence>
<organism evidence="1 2">
    <name type="scientific">Ascosphaera apis ARSEF 7405</name>
    <dbReference type="NCBI Taxonomy" id="392613"/>
    <lineage>
        <taxon>Eukaryota</taxon>
        <taxon>Fungi</taxon>
        <taxon>Dikarya</taxon>
        <taxon>Ascomycota</taxon>
        <taxon>Pezizomycotina</taxon>
        <taxon>Eurotiomycetes</taxon>
        <taxon>Eurotiomycetidae</taxon>
        <taxon>Onygenales</taxon>
        <taxon>Ascosphaeraceae</taxon>
        <taxon>Ascosphaera</taxon>
    </lineage>
</organism>
<accession>A0A168A8L0</accession>
<name>A0A168A8L0_9EURO</name>
<dbReference type="GO" id="GO:0046872">
    <property type="term" value="F:metal ion binding"/>
    <property type="evidence" value="ECO:0007669"/>
    <property type="project" value="InterPro"/>
</dbReference>
<dbReference type="OrthoDB" id="159229at2759"/>
<protein>
    <submittedName>
        <fullName evidence="1">Superoxide dismutase, copper/zinc binding domain protein</fullName>
    </submittedName>
</protein>
<dbReference type="VEuPathDB" id="FungiDB:AAP_02403"/>
<gene>
    <name evidence="1" type="ORF">AAP_02403</name>
</gene>
<comment type="caution">
    <text evidence="1">The sequence shown here is derived from an EMBL/GenBank/DDBJ whole genome shotgun (WGS) entry which is preliminary data.</text>
</comment>